<dbReference type="CDD" id="cd01400">
    <property type="entry name" value="6PGL"/>
    <property type="match status" value="1"/>
</dbReference>
<protein>
    <recommendedName>
        <fullName evidence="4 6">6-phosphogluconolactonase</fullName>
        <shortName evidence="6">6PGL</shortName>
        <ecNumber evidence="4 6">3.1.1.31</ecNumber>
    </recommendedName>
</protein>
<dbReference type="GO" id="GO:0017057">
    <property type="term" value="F:6-phosphogluconolactonase activity"/>
    <property type="evidence" value="ECO:0007669"/>
    <property type="project" value="UniProtKB-UniRule"/>
</dbReference>
<dbReference type="Pfam" id="PF01182">
    <property type="entry name" value="Glucosamine_iso"/>
    <property type="match status" value="1"/>
</dbReference>
<keyword evidence="8" id="KW-1185">Reference proteome</keyword>
<evidence type="ECO:0000256" key="3">
    <source>
        <dbReference type="ARBA" id="ARBA00010662"/>
    </source>
</evidence>
<dbReference type="InterPro" id="IPR039104">
    <property type="entry name" value="6PGL"/>
</dbReference>
<comment type="function">
    <text evidence="6">Hydrolysis of 6-phosphogluconolactone to 6-phosphogluconate.</text>
</comment>
<dbReference type="Proteomes" id="UP000515160">
    <property type="component" value="Chromosome X"/>
</dbReference>
<evidence type="ECO:0000256" key="2">
    <source>
        <dbReference type="ARBA" id="ARBA00004961"/>
    </source>
</evidence>
<proteinExistence type="inferred from homology"/>
<sequence>MSAYPDCAFHLRVAETEDELVQNLSQVIKVYAETAFHRNGTFRLGVSGGSLVQLLTRALVALQLDTSAWKFFFCDERYVPHDHNDSTFNAYKTHMLTKLPSILESQFVKANTSLPLDKCAQDYETELKRIFGSASPEFDLLLLGMGPDGHTCSLFPEQPESLAEKQRLVIPISDSPKPPPQRITFTLPLLNNARQLVFVVTGASKSAVVKRVFEERDKELPSSWIEPVNGELTLIADAAAAASLTSRQIKC</sequence>
<organism evidence="8 9">
    <name type="scientific">Drosophila albomicans</name>
    <name type="common">Fruit fly</name>
    <dbReference type="NCBI Taxonomy" id="7291"/>
    <lineage>
        <taxon>Eukaryota</taxon>
        <taxon>Metazoa</taxon>
        <taxon>Ecdysozoa</taxon>
        <taxon>Arthropoda</taxon>
        <taxon>Hexapoda</taxon>
        <taxon>Insecta</taxon>
        <taxon>Pterygota</taxon>
        <taxon>Neoptera</taxon>
        <taxon>Endopterygota</taxon>
        <taxon>Diptera</taxon>
        <taxon>Brachycera</taxon>
        <taxon>Muscomorpha</taxon>
        <taxon>Ephydroidea</taxon>
        <taxon>Drosophilidae</taxon>
        <taxon>Drosophila</taxon>
    </lineage>
</organism>
<evidence type="ECO:0000256" key="1">
    <source>
        <dbReference type="ARBA" id="ARBA00000832"/>
    </source>
</evidence>
<name>A0A6P8ZG10_DROAB</name>
<dbReference type="GO" id="GO:0006098">
    <property type="term" value="P:pentose-phosphate shunt"/>
    <property type="evidence" value="ECO:0007669"/>
    <property type="project" value="UniProtKB-UniPathway"/>
</dbReference>
<reference evidence="9" key="1">
    <citation type="submission" date="2025-08" db="UniProtKB">
        <authorList>
            <consortium name="RefSeq"/>
        </authorList>
    </citation>
    <scope>IDENTIFICATION</scope>
    <source>
        <strain evidence="9">15112-1751.03</strain>
        <tissue evidence="9">Whole Adult</tissue>
    </source>
</reference>
<dbReference type="PANTHER" id="PTHR11054">
    <property type="entry name" value="6-PHOSPHOGLUCONOLACTONASE"/>
    <property type="match status" value="1"/>
</dbReference>
<evidence type="ECO:0000256" key="5">
    <source>
        <dbReference type="ARBA" id="ARBA00022801"/>
    </source>
</evidence>
<keyword evidence="5 6" id="KW-0378">Hydrolase</keyword>
<comment type="pathway">
    <text evidence="2 6">Carbohydrate degradation; pentose phosphate pathway; D-ribulose 5-phosphate from D-glucose 6-phosphate (oxidative stage): step 2/3.</text>
</comment>
<feature type="domain" description="Glucosamine/galactosamine-6-phosphate isomerase" evidence="7">
    <location>
        <begin position="16"/>
        <end position="233"/>
    </location>
</feature>
<dbReference type="EC" id="3.1.1.31" evidence="4 6"/>
<dbReference type="GeneID" id="117578060"/>
<dbReference type="GO" id="GO:0005975">
    <property type="term" value="P:carbohydrate metabolic process"/>
    <property type="evidence" value="ECO:0007669"/>
    <property type="project" value="UniProtKB-UniRule"/>
</dbReference>
<comment type="similarity">
    <text evidence="3 6">Belongs to the glucosamine/galactosamine-6-phosphate isomerase family. 6-phosphogluconolactonase subfamily.</text>
</comment>
<dbReference type="UniPathway" id="UPA00115">
    <property type="reaction ID" value="UER00409"/>
</dbReference>
<dbReference type="FunFam" id="3.40.50.1360:FF:000005">
    <property type="entry name" value="6-phosphogluconolactonase"/>
    <property type="match status" value="1"/>
</dbReference>
<dbReference type="InterPro" id="IPR006148">
    <property type="entry name" value="Glc/Gal-6P_isomerase"/>
</dbReference>
<dbReference type="AlphaFoldDB" id="A0A6P8ZG10"/>
<gene>
    <name evidence="9" type="primary">LOC117578060</name>
</gene>
<evidence type="ECO:0000259" key="7">
    <source>
        <dbReference type="Pfam" id="PF01182"/>
    </source>
</evidence>
<evidence type="ECO:0000313" key="8">
    <source>
        <dbReference type="Proteomes" id="UP000515160"/>
    </source>
</evidence>
<dbReference type="SUPFAM" id="SSF100950">
    <property type="entry name" value="NagB/RpiA/CoA transferase-like"/>
    <property type="match status" value="1"/>
</dbReference>
<evidence type="ECO:0000256" key="6">
    <source>
        <dbReference type="RuleBase" id="RU365095"/>
    </source>
</evidence>
<evidence type="ECO:0000256" key="4">
    <source>
        <dbReference type="ARBA" id="ARBA00013198"/>
    </source>
</evidence>
<dbReference type="InterPro" id="IPR005900">
    <property type="entry name" value="6-phosphogluconolactonase_DevB"/>
</dbReference>
<dbReference type="PANTHER" id="PTHR11054:SF0">
    <property type="entry name" value="6-PHOSPHOGLUCONOLACTONASE"/>
    <property type="match status" value="1"/>
</dbReference>
<dbReference type="RefSeq" id="XP_034119087.1">
    <property type="nucleotide sequence ID" value="XM_034263196.2"/>
</dbReference>
<comment type="catalytic activity">
    <reaction evidence="1 6">
        <text>6-phospho-D-glucono-1,5-lactone + H2O = 6-phospho-D-gluconate + H(+)</text>
        <dbReference type="Rhea" id="RHEA:12556"/>
        <dbReference type="ChEBI" id="CHEBI:15377"/>
        <dbReference type="ChEBI" id="CHEBI:15378"/>
        <dbReference type="ChEBI" id="CHEBI:57955"/>
        <dbReference type="ChEBI" id="CHEBI:58759"/>
        <dbReference type="EC" id="3.1.1.31"/>
    </reaction>
</comment>
<accession>A0A6P8ZG10</accession>
<dbReference type="Gene3D" id="3.40.50.1360">
    <property type="match status" value="1"/>
</dbReference>
<dbReference type="OrthoDB" id="432544at2759"/>
<dbReference type="InterPro" id="IPR037171">
    <property type="entry name" value="NagB/RpiA_transferase-like"/>
</dbReference>
<dbReference type="NCBIfam" id="TIGR01198">
    <property type="entry name" value="pgl"/>
    <property type="match status" value="1"/>
</dbReference>
<evidence type="ECO:0000313" key="9">
    <source>
        <dbReference type="RefSeq" id="XP_034119087.1"/>
    </source>
</evidence>